<sequence>MPAEKPFDRKPPYVWNGTIQVGDLPPNPSIAQVDEVMRVVSEHFGQRWYAVKLSGWWRIICKEAAVEWGAAPGQRTRDFTRALAEATKMPVVRFVPIDRR</sequence>
<dbReference type="AlphaFoldDB" id="A0A1Q8CGP1"/>
<keyword evidence="2" id="KW-1185">Reference proteome</keyword>
<name>A0A1Q8CGP1_9PSEU</name>
<dbReference type="RefSeq" id="WP_075128617.1">
    <property type="nucleotide sequence ID" value="NZ_MSIE01000055.1"/>
</dbReference>
<accession>A0A1Q8CGP1</accession>
<comment type="caution">
    <text evidence="1">The sequence shown here is derived from an EMBL/GenBank/DDBJ whole genome shotgun (WGS) entry which is preliminary data.</text>
</comment>
<proteinExistence type="predicted"/>
<evidence type="ECO:0000313" key="1">
    <source>
        <dbReference type="EMBL" id="OLF13493.1"/>
    </source>
</evidence>
<dbReference type="Proteomes" id="UP000185596">
    <property type="component" value="Unassembled WGS sequence"/>
</dbReference>
<gene>
    <name evidence="1" type="ORF">BU204_27240</name>
</gene>
<organism evidence="1 2">
    <name type="scientific">Actinophytocola xanthii</name>
    <dbReference type="NCBI Taxonomy" id="1912961"/>
    <lineage>
        <taxon>Bacteria</taxon>
        <taxon>Bacillati</taxon>
        <taxon>Actinomycetota</taxon>
        <taxon>Actinomycetes</taxon>
        <taxon>Pseudonocardiales</taxon>
        <taxon>Pseudonocardiaceae</taxon>
    </lineage>
</organism>
<dbReference type="STRING" id="1912961.BU204_27240"/>
<reference evidence="1 2" key="1">
    <citation type="submission" date="2016-12" db="EMBL/GenBank/DDBJ databases">
        <title>The draft genome sequence of Actinophytocola sp. 11-183.</title>
        <authorList>
            <person name="Wang W."/>
            <person name="Yuan L."/>
        </authorList>
    </citation>
    <scope>NUCLEOTIDE SEQUENCE [LARGE SCALE GENOMIC DNA]</scope>
    <source>
        <strain evidence="1 2">11-183</strain>
    </source>
</reference>
<protein>
    <submittedName>
        <fullName evidence="1">Uncharacterized protein</fullName>
    </submittedName>
</protein>
<evidence type="ECO:0000313" key="2">
    <source>
        <dbReference type="Proteomes" id="UP000185596"/>
    </source>
</evidence>
<dbReference type="EMBL" id="MSIE01000055">
    <property type="protein sequence ID" value="OLF13493.1"/>
    <property type="molecule type" value="Genomic_DNA"/>
</dbReference>